<dbReference type="OrthoDB" id="2198109at2759"/>
<keyword evidence="1" id="KW-0472">Membrane</keyword>
<feature type="transmembrane region" description="Helical" evidence="1">
    <location>
        <begin position="75"/>
        <end position="96"/>
    </location>
</feature>
<reference evidence="3" key="1">
    <citation type="submission" date="2013-02" db="EMBL/GenBank/DDBJ databases">
        <authorList>
            <consortium name="The Broad Institute Genome Sequencing Platform"/>
            <person name="Cuomo C."/>
            <person name="Becnel J."/>
            <person name="Sanscrainte N."/>
            <person name="Walker B."/>
            <person name="Young S.K."/>
            <person name="Zeng Q."/>
            <person name="Gargeya S."/>
            <person name="Fitzgerald M."/>
            <person name="Haas B."/>
            <person name="Abouelleil A."/>
            <person name="Alvarado L."/>
            <person name="Arachchi H.M."/>
            <person name="Berlin A.M."/>
            <person name="Chapman S.B."/>
            <person name="Dewar J."/>
            <person name="Goldberg J."/>
            <person name="Griggs A."/>
            <person name="Gujja S."/>
            <person name="Hansen M."/>
            <person name="Howarth C."/>
            <person name="Imamovic A."/>
            <person name="Larimer J."/>
            <person name="McCowan C."/>
            <person name="Murphy C."/>
            <person name="Neiman D."/>
            <person name="Pearson M."/>
            <person name="Priest M."/>
            <person name="Roberts A."/>
            <person name="Saif S."/>
            <person name="Shea T."/>
            <person name="Sisk P."/>
            <person name="Sykes S."/>
            <person name="Wortman J."/>
            <person name="Nusbaum C."/>
            <person name="Birren B."/>
        </authorList>
    </citation>
    <scope>NUCLEOTIDE SEQUENCE [LARGE SCALE GENOMIC DNA]</scope>
    <source>
        <strain evidence="3">PRA339</strain>
    </source>
</reference>
<dbReference type="EMBL" id="KK365229">
    <property type="protein sequence ID" value="KCZ79807.1"/>
    <property type="molecule type" value="Genomic_DNA"/>
</dbReference>
<keyword evidence="3" id="KW-1185">Reference proteome</keyword>
<keyword evidence="1" id="KW-0812">Transmembrane</keyword>
<proteinExistence type="predicted"/>
<gene>
    <name evidence="2" type="ORF">H312_02809</name>
</gene>
<evidence type="ECO:0000313" key="3">
    <source>
        <dbReference type="Proteomes" id="UP000030655"/>
    </source>
</evidence>
<dbReference type="Proteomes" id="UP000030655">
    <property type="component" value="Unassembled WGS sequence"/>
</dbReference>
<name>A0A059EY64_9MICR</name>
<reference evidence="2 3" key="2">
    <citation type="submission" date="2014-03" db="EMBL/GenBank/DDBJ databases">
        <title>The Genome Sequence of Anncaliia algerae insect isolate PRA339.</title>
        <authorList>
            <consortium name="The Broad Institute Genome Sequencing Platform"/>
            <consortium name="The Broad Institute Genome Sequencing Center for Infectious Disease"/>
            <person name="Cuomo C."/>
            <person name="Becnel J."/>
            <person name="Sanscrainte N."/>
            <person name="Walker B."/>
            <person name="Young S.K."/>
            <person name="Zeng Q."/>
            <person name="Gargeya S."/>
            <person name="Fitzgerald M."/>
            <person name="Haas B."/>
            <person name="Abouelleil A."/>
            <person name="Alvarado L."/>
            <person name="Arachchi H.M."/>
            <person name="Berlin A.M."/>
            <person name="Chapman S.B."/>
            <person name="Dewar J."/>
            <person name="Goldberg J."/>
            <person name="Griggs A."/>
            <person name="Gujja S."/>
            <person name="Hansen M."/>
            <person name="Howarth C."/>
            <person name="Imamovic A."/>
            <person name="Larimer J."/>
            <person name="McCowan C."/>
            <person name="Murphy C."/>
            <person name="Neiman D."/>
            <person name="Pearson M."/>
            <person name="Priest M."/>
            <person name="Roberts A."/>
            <person name="Saif S."/>
            <person name="Shea T."/>
            <person name="Sisk P."/>
            <person name="Sykes S."/>
            <person name="Wortman J."/>
            <person name="Nusbaum C."/>
            <person name="Birren B."/>
        </authorList>
    </citation>
    <scope>NUCLEOTIDE SEQUENCE [LARGE SCALE GENOMIC DNA]</scope>
    <source>
        <strain evidence="2 3">PRA339</strain>
    </source>
</reference>
<protein>
    <submittedName>
        <fullName evidence="2">Uncharacterized protein</fullName>
    </submittedName>
</protein>
<dbReference type="HOGENOM" id="CLU_1749160_0_0_1"/>
<feature type="non-terminal residue" evidence="2">
    <location>
        <position position="149"/>
    </location>
</feature>
<dbReference type="VEuPathDB" id="MicrosporidiaDB:H312_02809"/>
<keyword evidence="1" id="KW-1133">Transmembrane helix</keyword>
<evidence type="ECO:0000256" key="1">
    <source>
        <dbReference type="SAM" id="Phobius"/>
    </source>
</evidence>
<organism evidence="2 3">
    <name type="scientific">Anncaliia algerae PRA339</name>
    <dbReference type="NCBI Taxonomy" id="1288291"/>
    <lineage>
        <taxon>Eukaryota</taxon>
        <taxon>Fungi</taxon>
        <taxon>Fungi incertae sedis</taxon>
        <taxon>Microsporidia</taxon>
        <taxon>Tubulinosematoidea</taxon>
        <taxon>Tubulinosematidae</taxon>
        <taxon>Anncaliia</taxon>
    </lineage>
</organism>
<sequence>MPIKRKTTIIFILLVLRFLNVFQLKNYFFFDEEFICNAFQIKKQTKENISLYELMIYYMPIRRFLYIICDYLKNLNYLLFSLIIPSSISSLESFLMVLNNKVLMYAFAYFNPFFIIFDNYVNIESLLINYHYFYTTNQFVNINTNWFSN</sequence>
<accession>A0A059EY64</accession>
<dbReference type="AlphaFoldDB" id="A0A059EY64"/>
<evidence type="ECO:0000313" key="2">
    <source>
        <dbReference type="EMBL" id="KCZ79807.1"/>
    </source>
</evidence>